<dbReference type="SUPFAM" id="SSF56300">
    <property type="entry name" value="Metallo-dependent phosphatases"/>
    <property type="match status" value="1"/>
</dbReference>
<dbReference type="PRINTS" id="PR01607">
    <property type="entry name" value="APYRASEFAMLY"/>
</dbReference>
<gene>
    <name evidence="3" type="ORF">WQ57_10175</name>
</gene>
<dbReference type="Pfam" id="PF02872">
    <property type="entry name" value="5_nucleotid_C"/>
    <property type="match status" value="1"/>
</dbReference>
<dbReference type="AlphaFoldDB" id="A0A0M2SZ23"/>
<comment type="similarity">
    <text evidence="1">Belongs to the 5'-nucleotidase family.</text>
</comment>
<dbReference type="Gene3D" id="3.90.780.10">
    <property type="entry name" value="5'-Nucleotidase, C-terminal domain"/>
    <property type="match status" value="1"/>
</dbReference>
<reference evidence="3 4" key="1">
    <citation type="submission" date="2015-04" db="EMBL/GenBank/DDBJ databases">
        <title>Taxonomic description and genome sequence of Bacillus campisalis sp. nov., a novel member of the genus Bacillus isolated from solar saltern.</title>
        <authorList>
            <person name="Mathan Kumar R."/>
            <person name="Kaur G."/>
            <person name="Kumar A."/>
            <person name="Singh N.K."/>
            <person name="Kaur N."/>
            <person name="Kumar N."/>
            <person name="Mayilraj S."/>
        </authorList>
    </citation>
    <scope>NUCLEOTIDE SEQUENCE [LARGE SCALE GENOMIC DNA]</scope>
    <source>
        <strain evidence="3 4">SA2-6</strain>
    </source>
</reference>
<evidence type="ECO:0000313" key="3">
    <source>
        <dbReference type="EMBL" id="KKK38247.1"/>
    </source>
</evidence>
<dbReference type="PANTHER" id="PTHR11575:SF24">
    <property type="entry name" value="5'-NUCLEOTIDASE"/>
    <property type="match status" value="1"/>
</dbReference>
<sequence length="585" mass="63743">MLFCLLFLLGPGVPGGAAVSVHAQTPTDSEKEGLVSLQLLGITDFHGYLQALNDNSNGKIPSADGPITVGGGAYIASHLDALSEGKENSVRLSVGDNFSGWPFEVAAHRDEPTIEFLNAIDIELTAAANHEVDETVEFLRKHMMDGKCFGTRGVDSCFTDSTGKQFSGSDFEYLSANMRDAKSGQLILKPYMIKDIPDGQGGTIPVGFIGLNTTETILGTTSYQEGVLTADPLLEAAEKYTNELKNLGVETIIAVVHEGGTHSGYYNECVNPRGPVIDFAREASAEIDAIFTGHWHASFNCSIEDPEGNPRPVIEGSNHGRLISEMNLWIDPVTKDVVREHTTSDNHAVTRDIQPDPEIERMVTYWAERGNERFAQPVAKLTGDITRARNENGESTLANLAADAHYTAGIKTRQPADFALTAASPLKGDLLYKKGSNHSDSDGQILFGEMWNAHGYANPVVVVTLTGRQIDQILEEQWRTQSNGTTQFHPLAVSHNVKYSYDGSKPVGQRVEPGDVLINGKVLDPDRSYRVAALAYLIRGNDGYPTFKGYTNPVRAEVDRFAFLSYLEDNEVIEPPALDRVSAKK</sequence>
<dbReference type="GO" id="GO:0030288">
    <property type="term" value="C:outer membrane-bounded periplasmic space"/>
    <property type="evidence" value="ECO:0007669"/>
    <property type="project" value="TreeGrafter"/>
</dbReference>
<dbReference type="GO" id="GO:0009166">
    <property type="term" value="P:nucleotide catabolic process"/>
    <property type="evidence" value="ECO:0007669"/>
    <property type="project" value="InterPro"/>
</dbReference>
<feature type="domain" description="5'-Nucleotidase C-terminal" evidence="2">
    <location>
        <begin position="378"/>
        <end position="548"/>
    </location>
</feature>
<dbReference type="InterPro" id="IPR029052">
    <property type="entry name" value="Metallo-depent_PP-like"/>
</dbReference>
<accession>A0A0M2SZ23</accession>
<dbReference type="Proteomes" id="UP000034166">
    <property type="component" value="Unassembled WGS sequence"/>
</dbReference>
<dbReference type="Gene3D" id="3.60.21.10">
    <property type="match status" value="1"/>
</dbReference>
<dbReference type="GO" id="GO:0008768">
    <property type="term" value="F:UDP-sugar diphosphatase activity"/>
    <property type="evidence" value="ECO:0007669"/>
    <property type="project" value="TreeGrafter"/>
</dbReference>
<keyword evidence="1" id="KW-0732">Signal</keyword>
<comment type="caution">
    <text evidence="3">The sequence shown here is derived from an EMBL/GenBank/DDBJ whole genome shotgun (WGS) entry which is preliminary data.</text>
</comment>
<organism evidence="3 4">
    <name type="scientific">Mesobacillus campisalis</name>
    <dbReference type="NCBI Taxonomy" id="1408103"/>
    <lineage>
        <taxon>Bacteria</taxon>
        <taxon>Bacillati</taxon>
        <taxon>Bacillota</taxon>
        <taxon>Bacilli</taxon>
        <taxon>Bacillales</taxon>
        <taxon>Bacillaceae</taxon>
        <taxon>Mesobacillus</taxon>
    </lineage>
</organism>
<dbReference type="PANTHER" id="PTHR11575">
    <property type="entry name" value="5'-NUCLEOTIDASE-RELATED"/>
    <property type="match status" value="1"/>
</dbReference>
<dbReference type="InterPro" id="IPR006179">
    <property type="entry name" value="5_nucleotidase/apyrase"/>
</dbReference>
<dbReference type="GO" id="GO:0000166">
    <property type="term" value="F:nucleotide binding"/>
    <property type="evidence" value="ECO:0007669"/>
    <property type="project" value="UniProtKB-KW"/>
</dbReference>
<proteinExistence type="inferred from homology"/>
<evidence type="ECO:0000313" key="4">
    <source>
        <dbReference type="Proteomes" id="UP000034166"/>
    </source>
</evidence>
<protein>
    <recommendedName>
        <fullName evidence="2">5'-Nucleotidase C-terminal domain-containing protein</fullName>
    </recommendedName>
</protein>
<dbReference type="SUPFAM" id="SSF55816">
    <property type="entry name" value="5'-nucleotidase (syn. UDP-sugar hydrolase), C-terminal domain"/>
    <property type="match status" value="1"/>
</dbReference>
<evidence type="ECO:0000256" key="1">
    <source>
        <dbReference type="RuleBase" id="RU362119"/>
    </source>
</evidence>
<dbReference type="GO" id="GO:0008253">
    <property type="term" value="F:5'-nucleotidase activity"/>
    <property type="evidence" value="ECO:0007669"/>
    <property type="project" value="TreeGrafter"/>
</dbReference>
<evidence type="ECO:0000259" key="2">
    <source>
        <dbReference type="Pfam" id="PF02872"/>
    </source>
</evidence>
<keyword evidence="1" id="KW-0547">Nucleotide-binding</keyword>
<dbReference type="InterPro" id="IPR008334">
    <property type="entry name" value="5'-Nucleotdase_C"/>
</dbReference>
<dbReference type="InterPro" id="IPR036907">
    <property type="entry name" value="5'-Nucleotdase_C_sf"/>
</dbReference>
<keyword evidence="4" id="KW-1185">Reference proteome</keyword>
<keyword evidence="1" id="KW-0378">Hydrolase</keyword>
<feature type="chain" id="PRO_5005395701" description="5'-Nucleotidase C-terminal domain-containing protein" evidence="1">
    <location>
        <begin position="24"/>
        <end position="585"/>
    </location>
</feature>
<feature type="signal peptide" evidence="1">
    <location>
        <begin position="1"/>
        <end position="23"/>
    </location>
</feature>
<dbReference type="EMBL" id="LAYY01000009">
    <property type="protein sequence ID" value="KKK38247.1"/>
    <property type="molecule type" value="Genomic_DNA"/>
</dbReference>
<name>A0A0M2SZ23_9BACI</name>
<dbReference type="PATRIC" id="fig|1408103.3.peg.2293"/>